<sequence>MCYNIGHKKDWTLKKTKKKPLTRRDVELLDGIIAALSALMPLFSTSPQSIAKQLRDKFVNKRRKVSDRFSMPFVLSYHFGYNPKSLREFDGLIVRFARNKRLGNEYDKRRMMTLRRWNKSLLKNCLDEAGL</sequence>
<proteinExistence type="predicted"/>
<reference evidence="1 2" key="1">
    <citation type="journal article" date="2016" name="Nat. Commun.">
        <title>Thousands of microbial genomes shed light on interconnected biogeochemical processes in an aquifer system.</title>
        <authorList>
            <person name="Anantharaman K."/>
            <person name="Brown C.T."/>
            <person name="Hug L.A."/>
            <person name="Sharon I."/>
            <person name="Castelle C.J."/>
            <person name="Probst A.J."/>
            <person name="Thomas B.C."/>
            <person name="Singh A."/>
            <person name="Wilkins M.J."/>
            <person name="Karaoz U."/>
            <person name="Brodie E.L."/>
            <person name="Williams K.H."/>
            <person name="Hubbard S.S."/>
            <person name="Banfield J.F."/>
        </authorList>
    </citation>
    <scope>NUCLEOTIDE SEQUENCE [LARGE SCALE GENOMIC DNA]</scope>
</reference>
<gene>
    <name evidence="1" type="ORF">A3J46_04945</name>
</gene>
<evidence type="ECO:0000313" key="2">
    <source>
        <dbReference type="Proteomes" id="UP000177167"/>
    </source>
</evidence>
<dbReference type="AlphaFoldDB" id="A0A1F8FBB5"/>
<organism evidence="1 2">
    <name type="scientific">Candidatus Yanofskybacteria bacterium RIFCSPHIGHO2_02_FULL_41_11</name>
    <dbReference type="NCBI Taxonomy" id="1802675"/>
    <lineage>
        <taxon>Bacteria</taxon>
        <taxon>Candidatus Yanofskyibacteriota</taxon>
    </lineage>
</organism>
<comment type="caution">
    <text evidence="1">The sequence shown here is derived from an EMBL/GenBank/DDBJ whole genome shotgun (WGS) entry which is preliminary data.</text>
</comment>
<dbReference type="EMBL" id="MGJP01000007">
    <property type="protein sequence ID" value="OGN10445.1"/>
    <property type="molecule type" value="Genomic_DNA"/>
</dbReference>
<name>A0A1F8FBB5_9BACT</name>
<accession>A0A1F8FBB5</accession>
<dbReference type="Proteomes" id="UP000177167">
    <property type="component" value="Unassembled WGS sequence"/>
</dbReference>
<evidence type="ECO:0000313" key="1">
    <source>
        <dbReference type="EMBL" id="OGN10445.1"/>
    </source>
</evidence>
<protein>
    <submittedName>
        <fullName evidence="1">Uncharacterized protein</fullName>
    </submittedName>
</protein>